<feature type="domain" description="Solute-binding protein family 5" evidence="1">
    <location>
        <begin position="83"/>
        <end position="471"/>
    </location>
</feature>
<dbReference type="Proteomes" id="UP000539265">
    <property type="component" value="Unassembled WGS sequence"/>
</dbReference>
<dbReference type="CDD" id="cd00995">
    <property type="entry name" value="PBP2_NikA_DppA_OppA_like"/>
    <property type="match status" value="1"/>
</dbReference>
<dbReference type="AlphaFoldDB" id="A0A839SB30"/>
<comment type="caution">
    <text evidence="2">The sequence shown here is derived from an EMBL/GenBank/DDBJ whole genome shotgun (WGS) entry which is preliminary data.</text>
</comment>
<dbReference type="PIRSF" id="PIRSF002741">
    <property type="entry name" value="MppA"/>
    <property type="match status" value="1"/>
</dbReference>
<dbReference type="GO" id="GO:0015833">
    <property type="term" value="P:peptide transport"/>
    <property type="evidence" value="ECO:0007669"/>
    <property type="project" value="TreeGrafter"/>
</dbReference>
<name>A0A839SB30_9SPHI</name>
<dbReference type="PANTHER" id="PTHR30290">
    <property type="entry name" value="PERIPLASMIC BINDING COMPONENT OF ABC TRANSPORTER"/>
    <property type="match status" value="1"/>
</dbReference>
<dbReference type="GO" id="GO:0030288">
    <property type="term" value="C:outer membrane-bounded periplasmic space"/>
    <property type="evidence" value="ECO:0007669"/>
    <property type="project" value="UniProtKB-ARBA"/>
</dbReference>
<dbReference type="Gene3D" id="3.10.105.10">
    <property type="entry name" value="Dipeptide-binding Protein, Domain 3"/>
    <property type="match status" value="1"/>
</dbReference>
<dbReference type="GO" id="GO:0043190">
    <property type="term" value="C:ATP-binding cassette (ABC) transporter complex"/>
    <property type="evidence" value="ECO:0007669"/>
    <property type="project" value="InterPro"/>
</dbReference>
<organism evidence="2 3">
    <name type="scientific">Mucilaginibacter gotjawali</name>
    <dbReference type="NCBI Taxonomy" id="1550579"/>
    <lineage>
        <taxon>Bacteria</taxon>
        <taxon>Pseudomonadati</taxon>
        <taxon>Bacteroidota</taxon>
        <taxon>Sphingobacteriia</taxon>
        <taxon>Sphingobacteriales</taxon>
        <taxon>Sphingobacteriaceae</taxon>
        <taxon>Mucilaginibacter</taxon>
    </lineage>
</organism>
<dbReference type="GO" id="GO:1904680">
    <property type="term" value="F:peptide transmembrane transporter activity"/>
    <property type="evidence" value="ECO:0007669"/>
    <property type="project" value="TreeGrafter"/>
</dbReference>
<sequence>MGVKQHCSTIFKFSNQPIFKLLLLLLFISCSNNTSTSKKTVFNINLDEGLSSLDPAFSRNQNAIWMNNALYNGLVQIDDSLKTIPCIAKSWDISTDGTVYTFHLRNDVYFHDDPHFKNGIGRKAVAADFVYSFSRLVDPKVASSGSWIFSDKVNGCNGFIAINDSTFQVKLKQPYPPFISMLTSQYCSVVPHEVVDFYGKDFRQHPVGTGPFRFKYWKEGEVLVLLKNEHYWEKDKDGSPLPHLDAIRATFIGDKQTAFMEFISGKLDFLNDIDGSYRDDILTKSGKITTKYKGKFILSTGPFLNTIYLGMLVDSSLAIVKSSPLRHLKIRQAINYAIDRKKMIKYLRNSMGTAGSAGFIPVGMPGFEADKMQGYSYNPEKARQLLKEAGYPNGDNLPEIVLHTTVGYRSLIEYVQGQLSQIGIKTSVEITQGASLRELVSKNGVNFFYGSWLADYPDAENYLSVFYSKNKIPWGPNYTGFNNKQFDALFVQAYHEPNDEKRYALYRQMDNIVMQQSPVVILYYDKRVNLYQNNISGYSVNAQNLLVFKKIKKI</sequence>
<protein>
    <submittedName>
        <fullName evidence="2">Peptide/nickel transport system substrate-binding protein</fullName>
    </submittedName>
</protein>
<proteinExistence type="predicted"/>
<dbReference type="RefSeq" id="WP_232010709.1">
    <property type="nucleotide sequence ID" value="NZ_AP017313.1"/>
</dbReference>
<dbReference type="Gene3D" id="3.40.190.10">
    <property type="entry name" value="Periplasmic binding protein-like II"/>
    <property type="match status" value="1"/>
</dbReference>
<dbReference type="InterPro" id="IPR039424">
    <property type="entry name" value="SBP_5"/>
</dbReference>
<gene>
    <name evidence="2" type="ORF">FHS11_001463</name>
</gene>
<keyword evidence="3" id="KW-1185">Reference proteome</keyword>
<dbReference type="Pfam" id="PF00496">
    <property type="entry name" value="SBP_bac_5"/>
    <property type="match status" value="1"/>
</dbReference>
<dbReference type="SUPFAM" id="SSF53850">
    <property type="entry name" value="Periplasmic binding protein-like II"/>
    <property type="match status" value="1"/>
</dbReference>
<dbReference type="Gene3D" id="3.90.76.10">
    <property type="entry name" value="Dipeptide-binding Protein, Domain 1"/>
    <property type="match status" value="1"/>
</dbReference>
<evidence type="ECO:0000313" key="3">
    <source>
        <dbReference type="Proteomes" id="UP000539265"/>
    </source>
</evidence>
<accession>A0A839SB30</accession>
<dbReference type="InterPro" id="IPR000914">
    <property type="entry name" value="SBP_5_dom"/>
</dbReference>
<evidence type="ECO:0000259" key="1">
    <source>
        <dbReference type="Pfam" id="PF00496"/>
    </source>
</evidence>
<evidence type="ECO:0000313" key="2">
    <source>
        <dbReference type="EMBL" id="MBB3055046.1"/>
    </source>
</evidence>
<reference evidence="2" key="1">
    <citation type="submission" date="2020-08" db="EMBL/GenBank/DDBJ databases">
        <title>Genomic Encyclopedia of Type Strains, Phase III (KMG-III): the genomes of soil and plant-associated and newly described type strains.</title>
        <authorList>
            <person name="Whitman W."/>
        </authorList>
    </citation>
    <scope>NUCLEOTIDE SEQUENCE [LARGE SCALE GENOMIC DNA]</scope>
    <source>
        <strain evidence="2">CECT 8628</strain>
    </source>
</reference>
<dbReference type="InterPro" id="IPR030678">
    <property type="entry name" value="Peptide/Ni-bd"/>
</dbReference>
<dbReference type="EMBL" id="JACHWX010000003">
    <property type="protein sequence ID" value="MBB3055046.1"/>
    <property type="molecule type" value="Genomic_DNA"/>
</dbReference>